<dbReference type="PANTHER" id="PTHR46796">
    <property type="entry name" value="HTH-TYPE TRANSCRIPTIONAL ACTIVATOR RHAS-RELATED"/>
    <property type="match status" value="1"/>
</dbReference>
<name>A0A7W3JL78_9MICO</name>
<dbReference type="InterPro" id="IPR018062">
    <property type="entry name" value="HTH_AraC-typ_CS"/>
</dbReference>
<proteinExistence type="predicted"/>
<reference evidence="5 8" key="1">
    <citation type="submission" date="2019-07" db="EMBL/GenBank/DDBJ databases">
        <title>Whole genome shotgun sequence of Frigoribacterium faeni NBRC 103066.</title>
        <authorList>
            <person name="Hosoyama A."/>
            <person name="Uohara A."/>
            <person name="Ohji S."/>
            <person name="Ichikawa N."/>
        </authorList>
    </citation>
    <scope>NUCLEOTIDE SEQUENCE [LARGE SCALE GENOMIC DNA]</scope>
    <source>
        <strain evidence="5 8">NBRC 103066</strain>
    </source>
</reference>
<dbReference type="PROSITE" id="PS00041">
    <property type="entry name" value="HTH_ARAC_FAMILY_1"/>
    <property type="match status" value="1"/>
</dbReference>
<dbReference type="GO" id="GO:0043565">
    <property type="term" value="F:sequence-specific DNA binding"/>
    <property type="evidence" value="ECO:0007669"/>
    <property type="project" value="InterPro"/>
</dbReference>
<evidence type="ECO:0000259" key="4">
    <source>
        <dbReference type="PROSITE" id="PS01124"/>
    </source>
</evidence>
<evidence type="ECO:0000313" key="6">
    <source>
        <dbReference type="EMBL" id="MBA8814693.1"/>
    </source>
</evidence>
<dbReference type="SUPFAM" id="SSF46689">
    <property type="entry name" value="Homeodomain-like"/>
    <property type="match status" value="2"/>
</dbReference>
<gene>
    <name evidence="6" type="ORF">FB463_002968</name>
    <name evidence="7" type="ORF">FB463_003191</name>
    <name evidence="5" type="ORF">FFA01_12700</name>
</gene>
<evidence type="ECO:0000256" key="3">
    <source>
        <dbReference type="ARBA" id="ARBA00023163"/>
    </source>
</evidence>
<evidence type="ECO:0000256" key="1">
    <source>
        <dbReference type="ARBA" id="ARBA00023015"/>
    </source>
</evidence>
<dbReference type="InterPro" id="IPR009057">
    <property type="entry name" value="Homeodomain-like_sf"/>
</dbReference>
<dbReference type="InterPro" id="IPR018060">
    <property type="entry name" value="HTH_AraC"/>
</dbReference>
<accession>A0A7W3JL78</accession>
<feature type="domain" description="HTH araC/xylS-type" evidence="4">
    <location>
        <begin position="217"/>
        <end position="318"/>
    </location>
</feature>
<dbReference type="PANTHER" id="PTHR46796:SF12">
    <property type="entry name" value="HTH-TYPE DNA-BINDING TRANSCRIPTIONAL ACTIVATOR EUTR"/>
    <property type="match status" value="1"/>
</dbReference>
<evidence type="ECO:0000313" key="9">
    <source>
        <dbReference type="Proteomes" id="UP000522688"/>
    </source>
</evidence>
<evidence type="ECO:0000313" key="7">
    <source>
        <dbReference type="EMBL" id="MBA8814914.1"/>
    </source>
</evidence>
<dbReference type="PROSITE" id="PS01124">
    <property type="entry name" value="HTH_ARAC_FAMILY_2"/>
    <property type="match status" value="1"/>
</dbReference>
<evidence type="ECO:0000313" key="8">
    <source>
        <dbReference type="Proteomes" id="UP000321154"/>
    </source>
</evidence>
<sequence length="318" mass="35342">MTRDNEPPIRSEIAGRDMDQARAMYEDDYNGKGFQAELSASDFVYRYTITGDEDMTLRSSMFLGSIKGAIQPENEYVVSWITGGAGVYDLNGDELPLQIGRPAMFPTGKLFEFEFEDYRQNLVHFNAGFLERVAAEEEGTLPGALEFDHTAVPDADALREWKNTITTVAKTVIGGEATPLLRSEVKRLAAVTLLNTFKHRGPQLPDELLVPRNARLRAAVEYMHTHAELPITPTMIAEHAGLGLRGLQVAFSRQLGTTPTDYLRGIRLDRARVDLLNLGPGETTVAQIATRWGFAHLGRFSASYGERFGEKPSATLYR</sequence>
<dbReference type="EMBL" id="JACGWW010000006">
    <property type="protein sequence ID" value="MBA8814693.1"/>
    <property type="molecule type" value="Genomic_DNA"/>
</dbReference>
<dbReference type="InterPro" id="IPR050204">
    <property type="entry name" value="AraC_XylS_family_regulators"/>
</dbReference>
<keyword evidence="1" id="KW-0805">Transcription regulation</keyword>
<dbReference type="SMART" id="SM00342">
    <property type="entry name" value="HTH_ARAC"/>
    <property type="match status" value="1"/>
</dbReference>
<dbReference type="Proteomes" id="UP000321154">
    <property type="component" value="Unassembled WGS sequence"/>
</dbReference>
<dbReference type="AlphaFoldDB" id="A0A7W3JL78"/>
<dbReference type="EMBL" id="BJUV01000010">
    <property type="protein sequence ID" value="GEK82961.1"/>
    <property type="molecule type" value="Genomic_DNA"/>
</dbReference>
<dbReference type="RefSeq" id="WP_167627301.1">
    <property type="nucleotide sequence ID" value="NZ_BAAAHR010000003.1"/>
</dbReference>
<evidence type="ECO:0000256" key="2">
    <source>
        <dbReference type="ARBA" id="ARBA00023125"/>
    </source>
</evidence>
<dbReference type="GO" id="GO:0003700">
    <property type="term" value="F:DNA-binding transcription factor activity"/>
    <property type="evidence" value="ECO:0007669"/>
    <property type="project" value="InterPro"/>
</dbReference>
<evidence type="ECO:0000313" key="5">
    <source>
        <dbReference type="EMBL" id="GEK82961.1"/>
    </source>
</evidence>
<keyword evidence="8" id="KW-1185">Reference proteome</keyword>
<keyword evidence="3" id="KW-0804">Transcription</keyword>
<dbReference type="Pfam" id="PF12833">
    <property type="entry name" value="HTH_18"/>
    <property type="match status" value="1"/>
</dbReference>
<organism evidence="7 9">
    <name type="scientific">Frigoribacterium faeni</name>
    <dbReference type="NCBI Taxonomy" id="145483"/>
    <lineage>
        <taxon>Bacteria</taxon>
        <taxon>Bacillati</taxon>
        <taxon>Actinomycetota</taxon>
        <taxon>Actinomycetes</taxon>
        <taxon>Micrococcales</taxon>
        <taxon>Microbacteriaceae</taxon>
        <taxon>Frigoribacterium</taxon>
    </lineage>
</organism>
<keyword evidence="2 7" id="KW-0238">DNA-binding</keyword>
<reference evidence="7 9" key="2">
    <citation type="submission" date="2020-07" db="EMBL/GenBank/DDBJ databases">
        <title>Sequencing the genomes of 1000 actinobacteria strains.</title>
        <authorList>
            <person name="Klenk H.-P."/>
        </authorList>
    </citation>
    <scope>NUCLEOTIDE SEQUENCE [LARGE SCALE GENOMIC DNA]</scope>
    <source>
        <strain evidence="7 9">DSM 10309</strain>
    </source>
</reference>
<dbReference type="EMBL" id="JACGWW010000012">
    <property type="protein sequence ID" value="MBA8814914.1"/>
    <property type="molecule type" value="Genomic_DNA"/>
</dbReference>
<protein>
    <submittedName>
        <fullName evidence="7">AraC-like DNA-binding protein</fullName>
    </submittedName>
</protein>
<dbReference type="Gene3D" id="1.10.10.60">
    <property type="entry name" value="Homeodomain-like"/>
    <property type="match status" value="1"/>
</dbReference>
<dbReference type="Proteomes" id="UP000522688">
    <property type="component" value="Unassembled WGS sequence"/>
</dbReference>
<comment type="caution">
    <text evidence="7">The sequence shown here is derived from an EMBL/GenBank/DDBJ whole genome shotgun (WGS) entry which is preliminary data.</text>
</comment>